<dbReference type="AlphaFoldDB" id="A0ABD1JF97"/>
<comment type="caution">
    <text evidence="1">The sequence shown here is derived from an EMBL/GenBank/DDBJ whole genome shotgun (WGS) entry which is preliminary data.</text>
</comment>
<protein>
    <submittedName>
        <fullName evidence="1">Uncharacterized protein</fullName>
    </submittedName>
</protein>
<gene>
    <name evidence="1" type="ORF">ACEWY4_019163</name>
</gene>
<organism evidence="1 2">
    <name type="scientific">Coilia grayii</name>
    <name type="common">Gray's grenadier anchovy</name>
    <dbReference type="NCBI Taxonomy" id="363190"/>
    <lineage>
        <taxon>Eukaryota</taxon>
        <taxon>Metazoa</taxon>
        <taxon>Chordata</taxon>
        <taxon>Craniata</taxon>
        <taxon>Vertebrata</taxon>
        <taxon>Euteleostomi</taxon>
        <taxon>Actinopterygii</taxon>
        <taxon>Neopterygii</taxon>
        <taxon>Teleostei</taxon>
        <taxon>Clupei</taxon>
        <taxon>Clupeiformes</taxon>
        <taxon>Clupeoidei</taxon>
        <taxon>Engraulidae</taxon>
        <taxon>Coilinae</taxon>
        <taxon>Coilia</taxon>
    </lineage>
</organism>
<name>A0ABD1JF97_9TELE</name>
<reference evidence="1 2" key="1">
    <citation type="submission" date="2024-09" db="EMBL/GenBank/DDBJ databases">
        <title>A chromosome-level genome assembly of Gray's grenadier anchovy, Coilia grayii.</title>
        <authorList>
            <person name="Fu Z."/>
        </authorList>
    </citation>
    <scope>NUCLEOTIDE SEQUENCE [LARGE SCALE GENOMIC DNA]</scope>
    <source>
        <strain evidence="1">G4</strain>
        <tissue evidence="1">Muscle</tissue>
    </source>
</reference>
<dbReference type="Proteomes" id="UP001591681">
    <property type="component" value="Unassembled WGS sequence"/>
</dbReference>
<accession>A0ABD1JF97</accession>
<keyword evidence="2" id="KW-1185">Reference proteome</keyword>
<sequence>MCNMPLENGYDNHQMMINMMAAEHLNNSGVYSQCSSQGYSPPNLDYYSNCVVPNSPSDSFNLPSPVDCNSYSSPYSYSSSSSCYNSPTQMDFGCGFIPDNHYPYCSLQHCYCISPLSGSQDAMAQLDYTSYGNTDSWYSTALDDCYFKRDSLDACYL</sequence>
<dbReference type="PANTHER" id="PTHR36689:SF1">
    <property type="entry name" value="POU CLASS 2 HOMEOBOX ASSOCIATING FACTOR 3"/>
    <property type="match status" value="1"/>
</dbReference>
<evidence type="ECO:0000313" key="1">
    <source>
        <dbReference type="EMBL" id="KAL2085843.1"/>
    </source>
</evidence>
<dbReference type="EMBL" id="JBHFQA010000016">
    <property type="protein sequence ID" value="KAL2085843.1"/>
    <property type="molecule type" value="Genomic_DNA"/>
</dbReference>
<evidence type="ECO:0000313" key="2">
    <source>
        <dbReference type="Proteomes" id="UP001591681"/>
    </source>
</evidence>
<dbReference type="PANTHER" id="PTHR36689">
    <property type="entry name" value="COLORECTAL CANCER-ASSOCIATED PROTEIN 2"/>
    <property type="match status" value="1"/>
</dbReference>
<proteinExistence type="predicted"/>
<dbReference type="InterPro" id="IPR043265">
    <property type="entry name" value="OCAT2"/>
</dbReference>